<accession>A0A6N6REL6</accession>
<dbReference type="InterPro" id="IPR011990">
    <property type="entry name" value="TPR-like_helical_dom_sf"/>
</dbReference>
<comment type="caution">
    <text evidence="2">The sequence shown here is derived from an EMBL/GenBank/DDBJ whole genome shotgun (WGS) entry which is preliminary data.</text>
</comment>
<dbReference type="AlphaFoldDB" id="A0A6N6REL6"/>
<dbReference type="Proteomes" id="UP000468650">
    <property type="component" value="Unassembled WGS sequence"/>
</dbReference>
<gene>
    <name evidence="2" type="ORF">F8C67_11065</name>
</gene>
<feature type="signal peptide" evidence="1">
    <location>
        <begin position="1"/>
        <end position="20"/>
    </location>
</feature>
<dbReference type="Gene3D" id="1.25.40.10">
    <property type="entry name" value="Tetratricopeptide repeat domain"/>
    <property type="match status" value="1"/>
</dbReference>
<dbReference type="EMBL" id="WBVO01000009">
    <property type="protein sequence ID" value="KAB2808101.1"/>
    <property type="molecule type" value="Genomic_DNA"/>
</dbReference>
<keyword evidence="3" id="KW-1185">Reference proteome</keyword>
<name>A0A6N6REL6_9FLAO</name>
<evidence type="ECO:0000313" key="2">
    <source>
        <dbReference type="EMBL" id="KAB2808101.1"/>
    </source>
</evidence>
<sequence length="380" mass="42080">MKTSILSTAFAVCLSLSLSAQISGPPSGGNQHAETTQWMGPVSVKVHYSSPDVKGPNGQDRRGHIWGELIPYGLNNLGFGASSEESPSPWRAGANENTTVTLSHDVMVEGQPLAAGTYGLHMIVEEEGPWTVIFSHRSEDWGSFFYDPQYDALRVEVTPKEHEYTEWLNFTFTDRQLTSCVMELQWEDIAVPISFEAPNVMELYAATIEGELHNQQGFTAQNWAQGALFLANNNMDLEKAEEWADYALNAPFIGQRNATTLRAKARVLMANEKTDEAKSLFLESVTHPTGSVFQNHGLGRQMIPLDAEFALEIFKANADTYPDQWPVNVGLMRGYSAMGEFEKAIEYGEKALENVPEGDNLNGPALEANLEKLRKGEDIN</sequence>
<feature type="chain" id="PRO_5026684209" evidence="1">
    <location>
        <begin position="21"/>
        <end position="380"/>
    </location>
</feature>
<evidence type="ECO:0000313" key="3">
    <source>
        <dbReference type="Proteomes" id="UP000468650"/>
    </source>
</evidence>
<dbReference type="SUPFAM" id="SSF81901">
    <property type="entry name" value="HCP-like"/>
    <property type="match status" value="1"/>
</dbReference>
<proteinExistence type="predicted"/>
<evidence type="ECO:0000256" key="1">
    <source>
        <dbReference type="SAM" id="SignalP"/>
    </source>
</evidence>
<organism evidence="2 3">
    <name type="scientific">Phaeocystidibacter luteus</name>
    <dbReference type="NCBI Taxonomy" id="911197"/>
    <lineage>
        <taxon>Bacteria</taxon>
        <taxon>Pseudomonadati</taxon>
        <taxon>Bacteroidota</taxon>
        <taxon>Flavobacteriia</taxon>
        <taxon>Flavobacteriales</taxon>
        <taxon>Phaeocystidibacteraceae</taxon>
        <taxon>Phaeocystidibacter</taxon>
    </lineage>
</organism>
<dbReference type="Pfam" id="PF11138">
    <property type="entry name" value="DUF2911"/>
    <property type="match status" value="1"/>
</dbReference>
<dbReference type="OrthoDB" id="187854at2"/>
<keyword evidence="1" id="KW-0732">Signal</keyword>
<dbReference type="RefSeq" id="WP_151667915.1">
    <property type="nucleotide sequence ID" value="NZ_WBVO01000009.1"/>
</dbReference>
<protein>
    <submittedName>
        <fullName evidence="2">DUF2911 domain-containing protein</fullName>
    </submittedName>
</protein>
<reference evidence="2 3" key="1">
    <citation type="submission" date="2019-09" db="EMBL/GenBank/DDBJ databases">
        <title>Genomes of family Cryomorphaceae.</title>
        <authorList>
            <person name="Bowman J.P."/>
        </authorList>
    </citation>
    <scope>NUCLEOTIDE SEQUENCE [LARGE SCALE GENOMIC DNA]</scope>
    <source>
        <strain evidence="2 3">LMG 25704</strain>
    </source>
</reference>
<dbReference type="InterPro" id="IPR021314">
    <property type="entry name" value="DUF2911"/>
</dbReference>